<dbReference type="InterPro" id="IPR050869">
    <property type="entry name" value="H3K4_H4K5_MeTrfase"/>
</dbReference>
<dbReference type="Proteomes" id="UP001209317">
    <property type="component" value="Unassembled WGS sequence"/>
</dbReference>
<evidence type="ECO:0000259" key="1">
    <source>
        <dbReference type="PROSITE" id="PS50280"/>
    </source>
</evidence>
<protein>
    <submittedName>
        <fullName evidence="2">SET domain-containing protein</fullName>
    </submittedName>
</protein>
<evidence type="ECO:0000313" key="3">
    <source>
        <dbReference type="Proteomes" id="UP001209317"/>
    </source>
</evidence>
<keyword evidence="3" id="KW-1185">Reference proteome</keyword>
<reference evidence="2" key="1">
    <citation type="submission" date="2022-10" db="EMBL/GenBank/DDBJ databases">
        <authorList>
            <person name="Kim H.S."/>
            <person name="Kim J.-S."/>
            <person name="Suh M.K."/>
            <person name="Eom M.K."/>
            <person name="Lee J.-S."/>
        </authorList>
    </citation>
    <scope>NUCLEOTIDE SEQUENCE</scope>
    <source>
        <strain evidence="2">LIP-5</strain>
    </source>
</reference>
<dbReference type="PANTHER" id="PTHR12197">
    <property type="entry name" value="HISTONE-LYSINE N-METHYLTRANSFERASE SMYD"/>
    <property type="match status" value="1"/>
</dbReference>
<dbReference type="Gene3D" id="2.170.270.10">
    <property type="entry name" value="SET domain"/>
    <property type="match status" value="1"/>
</dbReference>
<dbReference type="PIRSF" id="PIRSF022536">
    <property type="entry name" value="A612L_SET"/>
    <property type="match status" value="1"/>
</dbReference>
<dbReference type="InterPro" id="IPR001214">
    <property type="entry name" value="SET_dom"/>
</dbReference>
<comment type="caution">
    <text evidence="2">The sequence shown here is derived from an EMBL/GenBank/DDBJ whole genome shotgun (WGS) entry which is preliminary data.</text>
</comment>
<dbReference type="GO" id="GO:0062122">
    <property type="term" value="F:histone H3K37 methyltransferase activity"/>
    <property type="evidence" value="ECO:0007669"/>
    <property type="project" value="InterPro"/>
</dbReference>
<dbReference type="SUPFAM" id="SSF82199">
    <property type="entry name" value="SET domain"/>
    <property type="match status" value="1"/>
</dbReference>
<dbReference type="CDD" id="cd10540">
    <property type="entry name" value="SET_SpSet7-like"/>
    <property type="match status" value="1"/>
</dbReference>
<dbReference type="InterPro" id="IPR009207">
    <property type="entry name" value="SET7_MeTrfase"/>
</dbReference>
<dbReference type="InterPro" id="IPR046341">
    <property type="entry name" value="SET_dom_sf"/>
</dbReference>
<dbReference type="PROSITE" id="PS50280">
    <property type="entry name" value="SET"/>
    <property type="match status" value="1"/>
</dbReference>
<name>A0AAE3IQV0_9BACT</name>
<evidence type="ECO:0000313" key="2">
    <source>
        <dbReference type="EMBL" id="MCU7695408.1"/>
    </source>
</evidence>
<dbReference type="PANTHER" id="PTHR12197:SF251">
    <property type="entry name" value="EG:BACR7C10.4 PROTEIN"/>
    <property type="match status" value="1"/>
</dbReference>
<accession>A0AAE3IQV0</accession>
<dbReference type="AlphaFoldDB" id="A0AAE3IQV0"/>
<proteinExistence type="predicted"/>
<sequence length="131" mass="15055">MPYLVVAESGNKGRGVFTTENIKSGTVVEVSPVLELTKKERKTVEKTKLYHYIFEWGKNLKKAALALGYVSMYNHSYDANCEYEMDYDANTMTIRTIRPVKKGQELFINYNAVPDDKTPVWFDELIEKECG</sequence>
<dbReference type="EMBL" id="JAOTPL010000027">
    <property type="protein sequence ID" value="MCU7695408.1"/>
    <property type="molecule type" value="Genomic_DNA"/>
</dbReference>
<organism evidence="2 3">
    <name type="scientific">Haoranjiania flava</name>
    <dbReference type="NCBI Taxonomy" id="1856322"/>
    <lineage>
        <taxon>Bacteria</taxon>
        <taxon>Pseudomonadati</taxon>
        <taxon>Bacteroidota</taxon>
        <taxon>Chitinophagia</taxon>
        <taxon>Chitinophagales</taxon>
        <taxon>Chitinophagaceae</taxon>
        <taxon>Haoranjiania</taxon>
    </lineage>
</organism>
<dbReference type="RefSeq" id="WP_263038896.1">
    <property type="nucleotide sequence ID" value="NZ_JAOTPL010000027.1"/>
</dbReference>
<feature type="domain" description="SET" evidence="1">
    <location>
        <begin position="2"/>
        <end position="111"/>
    </location>
</feature>
<gene>
    <name evidence="2" type="ORF">OD355_12855</name>
</gene>
<dbReference type="SMART" id="SM00317">
    <property type="entry name" value="SET"/>
    <property type="match status" value="1"/>
</dbReference>
<dbReference type="Pfam" id="PF00856">
    <property type="entry name" value="SET"/>
    <property type="match status" value="1"/>
</dbReference>